<gene>
    <name evidence="2" type="ORF">NDU88_007616</name>
</gene>
<organism evidence="2 3">
    <name type="scientific">Pleurodeles waltl</name>
    <name type="common">Iberian ribbed newt</name>
    <dbReference type="NCBI Taxonomy" id="8319"/>
    <lineage>
        <taxon>Eukaryota</taxon>
        <taxon>Metazoa</taxon>
        <taxon>Chordata</taxon>
        <taxon>Craniata</taxon>
        <taxon>Vertebrata</taxon>
        <taxon>Euteleostomi</taxon>
        <taxon>Amphibia</taxon>
        <taxon>Batrachia</taxon>
        <taxon>Caudata</taxon>
        <taxon>Salamandroidea</taxon>
        <taxon>Salamandridae</taxon>
        <taxon>Pleurodelinae</taxon>
        <taxon>Pleurodeles</taxon>
    </lineage>
</organism>
<feature type="compositionally biased region" description="Polar residues" evidence="1">
    <location>
        <begin position="38"/>
        <end position="51"/>
    </location>
</feature>
<dbReference type="AlphaFoldDB" id="A0AAV7U215"/>
<evidence type="ECO:0000313" key="3">
    <source>
        <dbReference type="Proteomes" id="UP001066276"/>
    </source>
</evidence>
<feature type="region of interest" description="Disordered" evidence="1">
    <location>
        <begin position="1"/>
        <end position="56"/>
    </location>
</feature>
<sequence length="104" mass="11503">MQSFSGRRSFFRRPHNKSKMVRDRAEETDVLSRASVPENRQLSQQRSTASQCCGCHGDSSGERGGGEILYGLLCMQSEASVPFRLALLPPLMRGEARGCVAEQL</sequence>
<comment type="caution">
    <text evidence="2">The sequence shown here is derived from an EMBL/GenBank/DDBJ whole genome shotgun (WGS) entry which is preliminary data.</text>
</comment>
<protein>
    <submittedName>
        <fullName evidence="2">Uncharacterized protein</fullName>
    </submittedName>
</protein>
<dbReference type="Proteomes" id="UP001066276">
    <property type="component" value="Chromosome 3_2"/>
</dbReference>
<proteinExistence type="predicted"/>
<name>A0AAV7U215_PLEWA</name>
<feature type="compositionally biased region" description="Basic residues" evidence="1">
    <location>
        <begin position="9"/>
        <end position="19"/>
    </location>
</feature>
<reference evidence="2" key="1">
    <citation type="journal article" date="2022" name="bioRxiv">
        <title>Sequencing and chromosome-scale assembly of the giantPleurodeles waltlgenome.</title>
        <authorList>
            <person name="Brown T."/>
            <person name="Elewa A."/>
            <person name="Iarovenko S."/>
            <person name="Subramanian E."/>
            <person name="Araus A.J."/>
            <person name="Petzold A."/>
            <person name="Susuki M."/>
            <person name="Suzuki K.-i.T."/>
            <person name="Hayashi T."/>
            <person name="Toyoda A."/>
            <person name="Oliveira C."/>
            <person name="Osipova E."/>
            <person name="Leigh N.D."/>
            <person name="Simon A."/>
            <person name="Yun M.H."/>
        </authorList>
    </citation>
    <scope>NUCLEOTIDE SEQUENCE</scope>
    <source>
        <strain evidence="2">20211129_DDA</strain>
        <tissue evidence="2">Liver</tissue>
    </source>
</reference>
<keyword evidence="3" id="KW-1185">Reference proteome</keyword>
<evidence type="ECO:0000256" key="1">
    <source>
        <dbReference type="SAM" id="MobiDB-lite"/>
    </source>
</evidence>
<accession>A0AAV7U215</accession>
<evidence type="ECO:0000313" key="2">
    <source>
        <dbReference type="EMBL" id="KAJ1182426.1"/>
    </source>
</evidence>
<dbReference type="EMBL" id="JANPWB010000006">
    <property type="protein sequence ID" value="KAJ1182426.1"/>
    <property type="molecule type" value="Genomic_DNA"/>
</dbReference>